<dbReference type="InParanoid" id="A0A6P7F8G9"/>
<feature type="region of interest" description="Disordered" evidence="1">
    <location>
        <begin position="119"/>
        <end position="151"/>
    </location>
</feature>
<accession>A0A6P7F8G9</accession>
<sequence>MDSYVCKIVVLRTSDKKVLKPRNLNTTLAQSKKVMGIKKCLFGVASIEDTERMLQEQYEIDTKRFNDRFGIDLRKLEESENFHDTDRMLHEQCNIDRKRFNDRFGIDLRKLEENENQGNCENLVSNSNISPAKRKAGASSKQQVKRSREVFRQRNNQTVLTDFYQARKTVQSIDKSLKDSKEN</sequence>
<organism evidence="2">
    <name type="scientific">Diabrotica virgifera virgifera</name>
    <name type="common">western corn rootworm</name>
    <dbReference type="NCBI Taxonomy" id="50390"/>
    <lineage>
        <taxon>Eukaryota</taxon>
        <taxon>Metazoa</taxon>
        <taxon>Ecdysozoa</taxon>
        <taxon>Arthropoda</taxon>
        <taxon>Hexapoda</taxon>
        <taxon>Insecta</taxon>
        <taxon>Pterygota</taxon>
        <taxon>Neoptera</taxon>
        <taxon>Endopterygota</taxon>
        <taxon>Coleoptera</taxon>
        <taxon>Polyphaga</taxon>
        <taxon>Cucujiformia</taxon>
        <taxon>Chrysomeloidea</taxon>
        <taxon>Chrysomelidae</taxon>
        <taxon>Galerucinae</taxon>
        <taxon>Diabroticina</taxon>
        <taxon>Diabroticites</taxon>
        <taxon>Diabrotica</taxon>
    </lineage>
</organism>
<reference evidence="2" key="1">
    <citation type="submission" date="2025-08" db="UniProtKB">
        <authorList>
            <consortium name="RefSeq"/>
        </authorList>
    </citation>
    <scope>IDENTIFICATION</scope>
    <source>
        <tissue evidence="2">Whole insect</tissue>
    </source>
</reference>
<feature type="compositionally biased region" description="Polar residues" evidence="1">
    <location>
        <begin position="119"/>
        <end position="130"/>
    </location>
</feature>
<dbReference type="RefSeq" id="XP_028129755.1">
    <property type="nucleotide sequence ID" value="XM_028273954.1"/>
</dbReference>
<evidence type="ECO:0000313" key="2">
    <source>
        <dbReference type="RefSeq" id="XP_028129755.1"/>
    </source>
</evidence>
<proteinExistence type="predicted"/>
<evidence type="ECO:0000256" key="1">
    <source>
        <dbReference type="SAM" id="MobiDB-lite"/>
    </source>
</evidence>
<dbReference type="OrthoDB" id="6818750at2759"/>
<name>A0A6P7F8G9_DIAVI</name>
<dbReference type="KEGG" id="dvv:114325823"/>
<protein>
    <submittedName>
        <fullName evidence="2">Uncharacterized protein LOC114325823</fullName>
    </submittedName>
</protein>
<gene>
    <name evidence="2" type="primary">LOC114325823</name>
</gene>
<dbReference type="AlphaFoldDB" id="A0A6P7F8G9"/>